<dbReference type="Proteomes" id="UP000077154">
    <property type="component" value="Unassembled WGS sequence"/>
</dbReference>
<dbReference type="AlphaFoldDB" id="A0A177A823"/>
<organism evidence="2">
    <name type="scientific">Pseudogymnoascus destructans</name>
    <dbReference type="NCBI Taxonomy" id="655981"/>
    <lineage>
        <taxon>Eukaryota</taxon>
        <taxon>Fungi</taxon>
        <taxon>Dikarya</taxon>
        <taxon>Ascomycota</taxon>
        <taxon>Pezizomycotina</taxon>
        <taxon>Leotiomycetes</taxon>
        <taxon>Thelebolales</taxon>
        <taxon>Thelebolaceae</taxon>
        <taxon>Pseudogymnoascus</taxon>
    </lineage>
</organism>
<feature type="region of interest" description="Disordered" evidence="1">
    <location>
        <begin position="1"/>
        <end position="83"/>
    </location>
</feature>
<dbReference type="EMBL" id="KV441400">
    <property type="protein sequence ID" value="OAF57421.1"/>
    <property type="molecule type" value="Genomic_DNA"/>
</dbReference>
<name>A0A177A823_9PEZI</name>
<feature type="compositionally biased region" description="Acidic residues" evidence="1">
    <location>
        <begin position="240"/>
        <end position="262"/>
    </location>
</feature>
<feature type="region of interest" description="Disordered" evidence="1">
    <location>
        <begin position="238"/>
        <end position="262"/>
    </location>
</feature>
<evidence type="ECO:0000313" key="2">
    <source>
        <dbReference type="EMBL" id="OAF57421.1"/>
    </source>
</evidence>
<protein>
    <submittedName>
        <fullName evidence="2">Uncharacterized protein</fullName>
    </submittedName>
</protein>
<dbReference type="RefSeq" id="XP_024322710.1">
    <property type="nucleotide sequence ID" value="XM_024468306.1"/>
</dbReference>
<sequence>MGPKRPAKGKGKKPDAGASQSSPRGAEAAPVPGPSNATAATPSGLARGSRLATVVQPPENPLRHARLPPVDTMSEVMSSPLKPRRAKPKVAMCLRCSKRVYKDREDMCCSRVNAMTRCTYCQEHRANCLPFNRLMAAFEKYQGAVDPSIPRPNFSQMTAHRRANVLEALQLRYTKFVEAGKNVMRRRLLVGEDSKHQKVNTGLAMLEIASDIRGLRRTMRHASDIQMALHVHNPTVAATEEYESSGSEGEEDPLVDDEDAEDWELATVVASDAEEEVPEEMDQDA</sequence>
<dbReference type="OrthoDB" id="3442684at2759"/>
<dbReference type="VEuPathDB" id="FungiDB:GMDG_02221"/>
<feature type="compositionally biased region" description="Basic residues" evidence="1">
    <location>
        <begin position="1"/>
        <end position="11"/>
    </location>
</feature>
<dbReference type="GeneID" id="36287748"/>
<proteinExistence type="predicted"/>
<accession>A0A177A823</accession>
<gene>
    <name evidence="2" type="ORF">VC83_04677</name>
</gene>
<evidence type="ECO:0000256" key="1">
    <source>
        <dbReference type="SAM" id="MobiDB-lite"/>
    </source>
</evidence>
<reference evidence="2" key="1">
    <citation type="submission" date="2016-03" db="EMBL/GenBank/DDBJ databases">
        <title>Updated assembly of Pseudogymnoascus destructans, the fungus causing white-nose syndrome of bats.</title>
        <authorList>
            <person name="Palmer J.M."/>
            <person name="Drees K.P."/>
            <person name="Foster J.T."/>
            <person name="Lindner D.L."/>
        </authorList>
    </citation>
    <scope>NUCLEOTIDE SEQUENCE [LARGE SCALE GENOMIC DNA]</scope>
    <source>
        <strain evidence="2">20631-21</strain>
    </source>
</reference>